<reference evidence="2 3" key="1">
    <citation type="journal article" date="2016" name="DNA Res.">
        <title>The complete genome sequencing of Prevotella intermedia strain OMA14 and a subsequent fine-scale, intra-species genomic comparison reveal an unusual amplification of conjugative and mobile transposons and identify a novel Prevotella-lineage-specific repeat.</title>
        <authorList>
            <person name="Naito M."/>
            <person name="Ogura Y."/>
            <person name="Itoh T."/>
            <person name="Shoji M."/>
            <person name="Okamoto M."/>
            <person name="Hayashi T."/>
            <person name="Nakayama K."/>
        </authorList>
    </citation>
    <scope>NUCLEOTIDE SEQUENCE [LARGE SCALE GENOMIC DNA]</scope>
    <source>
        <strain evidence="2 3">OMA14</strain>
    </source>
</reference>
<dbReference type="PANTHER" id="PTHR37835:SF1">
    <property type="entry name" value="ALPHA-CLOSTRIPAIN"/>
    <property type="match status" value="1"/>
</dbReference>
<proteinExistence type="predicted"/>
<feature type="chain" id="PRO_5006619945" description="Clostripain family protein" evidence="1">
    <location>
        <begin position="33"/>
        <end position="426"/>
    </location>
</feature>
<dbReference type="Gene3D" id="3.40.50.11970">
    <property type="match status" value="1"/>
</dbReference>
<evidence type="ECO:0008006" key="4">
    <source>
        <dbReference type="Google" id="ProtNLM"/>
    </source>
</evidence>
<dbReference type="STRING" id="28131.BWX40_01135"/>
<evidence type="ECO:0000313" key="2">
    <source>
        <dbReference type="EMBL" id="BAU17921.1"/>
    </source>
</evidence>
<dbReference type="EMBL" id="AP014597">
    <property type="protein sequence ID" value="BAU17921.1"/>
    <property type="molecule type" value="Genomic_DNA"/>
</dbReference>
<organism evidence="2 3">
    <name type="scientific">Prevotella intermedia</name>
    <dbReference type="NCBI Taxonomy" id="28131"/>
    <lineage>
        <taxon>Bacteria</taxon>
        <taxon>Pseudomonadati</taxon>
        <taxon>Bacteroidota</taxon>
        <taxon>Bacteroidia</taxon>
        <taxon>Bacteroidales</taxon>
        <taxon>Prevotellaceae</taxon>
        <taxon>Prevotella</taxon>
    </lineage>
</organism>
<gene>
    <name evidence="2" type="ORF">PIOMA14_I_1413</name>
</gene>
<dbReference type="AlphaFoldDB" id="A0A0S3UK99"/>
<feature type="signal peptide" evidence="1">
    <location>
        <begin position="1"/>
        <end position="32"/>
    </location>
</feature>
<sequence length="426" mass="48362">MKCFSPYSITMCQKSFKHLGSVFMLLCMFVAATLVSCSKGGDDPDDTPSTKEKTIFVYMPWTGSGQNLYDFFVNNIKDMKKGIVEQGGLNNTNLLVLIANSMDKSHLINVTYCDGKCYNDTLKTYDDGAMDTSDKMSALLNKVAEVAPAHIYSMMIGSHGVGWIYYETASESVQRRIAADRDRNEKMGLPITRQSRYFGGGAVQMNIDDLADGIRRSKVNHLQFLLFDDCYMANIETAYELNRVTDYLIGCPTEIMGHGMPYREMWKYLSPTQPDYKNAVESFYNFYSNYFIGSTDYHYGTISVTDCRKVDAMMRVLDFVHNKYRLGTDVGSDLQVLDGYNPVVFFDFADYVHRLCASDAELTKRFDDALSQLVPYERHTEYYFSSLTYAGEHRINTCCGLTISAPSTNTMVVNSKPKSHFYALFR</sequence>
<dbReference type="Proteomes" id="UP000217431">
    <property type="component" value="Chromosome I"/>
</dbReference>
<dbReference type="PANTHER" id="PTHR37835">
    <property type="entry name" value="ALPHA-CLOSTRIPAIN"/>
    <property type="match status" value="1"/>
</dbReference>
<accession>A0A0S3UK99</accession>
<dbReference type="InterPro" id="IPR005077">
    <property type="entry name" value="Peptidase_C11"/>
</dbReference>
<evidence type="ECO:0000313" key="3">
    <source>
        <dbReference type="Proteomes" id="UP000217431"/>
    </source>
</evidence>
<protein>
    <recommendedName>
        <fullName evidence="4">Clostripain family protein</fullName>
    </recommendedName>
</protein>
<evidence type="ECO:0000256" key="1">
    <source>
        <dbReference type="SAM" id="SignalP"/>
    </source>
</evidence>
<keyword evidence="1" id="KW-0732">Signal</keyword>
<dbReference type="Pfam" id="PF03415">
    <property type="entry name" value="Peptidase_C11"/>
    <property type="match status" value="1"/>
</dbReference>
<name>A0A0S3UK99_PREIN</name>